<reference evidence="1 2" key="1">
    <citation type="submission" date="2019-03" db="EMBL/GenBank/DDBJ databases">
        <title>Single cell metagenomics reveals metabolic interactions within the superorganism composed of flagellate Streblomastix strix and complex community of Bacteroidetes bacteria on its surface.</title>
        <authorList>
            <person name="Treitli S.C."/>
            <person name="Kolisko M."/>
            <person name="Husnik F."/>
            <person name="Keeling P."/>
            <person name="Hampl V."/>
        </authorList>
    </citation>
    <scope>NUCLEOTIDE SEQUENCE [LARGE SCALE GENOMIC DNA]</scope>
    <source>
        <strain evidence="1">ST1C</strain>
    </source>
</reference>
<dbReference type="Proteomes" id="UP000324800">
    <property type="component" value="Unassembled WGS sequence"/>
</dbReference>
<name>A0A5J4TVZ7_9EUKA</name>
<dbReference type="AlphaFoldDB" id="A0A5J4TVZ7"/>
<gene>
    <name evidence="1" type="ORF">EZS28_041826</name>
</gene>
<organism evidence="1 2">
    <name type="scientific">Streblomastix strix</name>
    <dbReference type="NCBI Taxonomy" id="222440"/>
    <lineage>
        <taxon>Eukaryota</taxon>
        <taxon>Metamonada</taxon>
        <taxon>Preaxostyla</taxon>
        <taxon>Oxymonadida</taxon>
        <taxon>Streblomastigidae</taxon>
        <taxon>Streblomastix</taxon>
    </lineage>
</organism>
<comment type="caution">
    <text evidence="1">The sequence shown here is derived from an EMBL/GenBank/DDBJ whole genome shotgun (WGS) entry which is preliminary data.</text>
</comment>
<sequence>MKRSTSPIHVSYPDLIVKS</sequence>
<feature type="non-terminal residue" evidence="1">
    <location>
        <position position="19"/>
    </location>
</feature>
<proteinExistence type="predicted"/>
<accession>A0A5J4TVZ7</accession>
<evidence type="ECO:0000313" key="1">
    <source>
        <dbReference type="EMBL" id="KAA6362646.1"/>
    </source>
</evidence>
<dbReference type="EMBL" id="SNRW01023907">
    <property type="protein sequence ID" value="KAA6362646.1"/>
    <property type="molecule type" value="Genomic_DNA"/>
</dbReference>
<protein>
    <submittedName>
        <fullName evidence="1">Uncharacterized protein</fullName>
    </submittedName>
</protein>
<evidence type="ECO:0000313" key="2">
    <source>
        <dbReference type="Proteomes" id="UP000324800"/>
    </source>
</evidence>